<proteinExistence type="predicted"/>
<reference evidence="1 2" key="1">
    <citation type="submission" date="2018-03" db="EMBL/GenBank/DDBJ databases">
        <title>Comparative analysis of microorganisms from saline springs in Andes Mountain Range, Colombia.</title>
        <authorList>
            <person name="Rubin E."/>
        </authorList>
    </citation>
    <scope>NUCLEOTIDE SEQUENCE [LARGE SCALE GENOMIC DNA]</scope>
    <source>
        <strain evidence="1 2">CG 35</strain>
    </source>
</reference>
<dbReference type="EMBL" id="PVTY01000020">
    <property type="protein sequence ID" value="PRZ12570.1"/>
    <property type="molecule type" value="Genomic_DNA"/>
</dbReference>
<dbReference type="OrthoDB" id="4955159at2"/>
<keyword evidence="2" id="KW-1185">Reference proteome</keyword>
<gene>
    <name evidence="1" type="ORF">BCL67_12014</name>
</gene>
<dbReference type="AlphaFoldDB" id="A0A2T0YCR8"/>
<evidence type="ECO:0000313" key="1">
    <source>
        <dbReference type="EMBL" id="PRZ12570.1"/>
    </source>
</evidence>
<protein>
    <submittedName>
        <fullName evidence="1">Uncharacterized protein</fullName>
    </submittedName>
</protein>
<dbReference type="RefSeq" id="WP_106123925.1">
    <property type="nucleotide sequence ID" value="NZ_PVTY01000020.1"/>
</dbReference>
<accession>A0A2T0YCR8</accession>
<name>A0A2T0YCR8_9MICC</name>
<dbReference type="Proteomes" id="UP000238217">
    <property type="component" value="Unassembled WGS sequence"/>
</dbReference>
<comment type="caution">
    <text evidence="1">The sequence shown here is derived from an EMBL/GenBank/DDBJ whole genome shotgun (WGS) entry which is preliminary data.</text>
</comment>
<organism evidence="1 2">
    <name type="scientific">Nesterenkonia sandarakina</name>
    <dbReference type="NCBI Taxonomy" id="272918"/>
    <lineage>
        <taxon>Bacteria</taxon>
        <taxon>Bacillati</taxon>
        <taxon>Actinomycetota</taxon>
        <taxon>Actinomycetes</taxon>
        <taxon>Micrococcales</taxon>
        <taxon>Micrococcaceae</taxon>
        <taxon>Nesterenkonia</taxon>
    </lineage>
</organism>
<sequence length="67" mass="7433">MNCLRPAGPPGPAADFSDERDAAARALYDERKNLLVGLMVPAAEPWEELPEGLKERWRRINELTATG</sequence>
<evidence type="ECO:0000313" key="2">
    <source>
        <dbReference type="Proteomes" id="UP000238217"/>
    </source>
</evidence>